<dbReference type="RefSeq" id="WP_163796717.1">
    <property type="nucleotide sequence ID" value="NZ_AP022588.1"/>
</dbReference>
<dbReference type="EMBL" id="AP022588">
    <property type="protein sequence ID" value="BBY27889.1"/>
    <property type="molecule type" value="Genomic_DNA"/>
</dbReference>
<evidence type="ECO:0000256" key="1">
    <source>
        <dbReference type="SAM" id="Phobius"/>
    </source>
</evidence>
<name>A0A7I7QNB5_9MYCO</name>
<evidence type="ECO:0008006" key="4">
    <source>
        <dbReference type="Google" id="ProtNLM"/>
    </source>
</evidence>
<dbReference type="KEGG" id="msei:MSEDJ_19850"/>
<reference evidence="2 3" key="1">
    <citation type="journal article" date="2019" name="Emerg. Microbes Infect.">
        <title>Comprehensive subspecies identification of 175 nontuberculous mycobacteria species based on 7547 genomic profiles.</title>
        <authorList>
            <person name="Matsumoto Y."/>
            <person name="Kinjo T."/>
            <person name="Motooka D."/>
            <person name="Nabeya D."/>
            <person name="Jung N."/>
            <person name="Uechi K."/>
            <person name="Horii T."/>
            <person name="Iida T."/>
            <person name="Fujita J."/>
            <person name="Nakamura S."/>
        </authorList>
    </citation>
    <scope>NUCLEOTIDE SEQUENCE [LARGE SCALE GENOMIC DNA]</scope>
    <source>
        <strain evidence="2 3">JCM 17899</strain>
    </source>
</reference>
<keyword evidence="3" id="KW-1185">Reference proteome</keyword>
<feature type="transmembrane region" description="Helical" evidence="1">
    <location>
        <begin position="67"/>
        <end position="88"/>
    </location>
</feature>
<accession>A0A7I7QNB5</accession>
<dbReference type="AlphaFoldDB" id="A0A7I7QNB5"/>
<evidence type="ECO:0000313" key="3">
    <source>
        <dbReference type="Proteomes" id="UP000467193"/>
    </source>
</evidence>
<organism evidence="2 3">
    <name type="scientific">Mycolicibacterium sediminis</name>
    <dbReference type="NCBI Taxonomy" id="1286180"/>
    <lineage>
        <taxon>Bacteria</taxon>
        <taxon>Bacillati</taxon>
        <taxon>Actinomycetota</taxon>
        <taxon>Actinomycetes</taxon>
        <taxon>Mycobacteriales</taxon>
        <taxon>Mycobacteriaceae</taxon>
        <taxon>Mycolicibacterium</taxon>
    </lineage>
</organism>
<keyword evidence="1" id="KW-1133">Transmembrane helix</keyword>
<feature type="transmembrane region" description="Helical" evidence="1">
    <location>
        <begin position="33"/>
        <end position="55"/>
    </location>
</feature>
<feature type="transmembrane region" description="Helical" evidence="1">
    <location>
        <begin position="5"/>
        <end position="27"/>
    </location>
</feature>
<evidence type="ECO:0000313" key="2">
    <source>
        <dbReference type="EMBL" id="BBY27889.1"/>
    </source>
</evidence>
<keyword evidence="1" id="KW-0812">Transmembrane</keyword>
<dbReference type="Proteomes" id="UP000467193">
    <property type="component" value="Chromosome"/>
</dbReference>
<protein>
    <recommendedName>
        <fullName evidence="4">Transmembrane protein</fullName>
    </recommendedName>
</protein>
<proteinExistence type="predicted"/>
<gene>
    <name evidence="2" type="ORF">MSEDJ_19850</name>
</gene>
<sequence>MRSVVVAAIGGLIIGHVLWLIGISLAINTTSVSSWVLVVSAVCLLVAVLSGLLGWRLEKRKAYAPAWFAWCLPVAPVLLSIIVLGVTYL</sequence>
<keyword evidence="1" id="KW-0472">Membrane</keyword>